<dbReference type="NCBIfam" id="TIGR02188">
    <property type="entry name" value="Ac_CoA_lig_AcsA"/>
    <property type="match status" value="1"/>
</dbReference>
<protein>
    <recommendedName>
        <fullName evidence="2">acetate--CoA ligase</fullName>
        <ecNumber evidence="2">6.2.1.1</ecNumber>
    </recommendedName>
</protein>
<dbReference type="EC" id="6.2.1.1" evidence="2"/>
<evidence type="ECO:0000256" key="3">
    <source>
        <dbReference type="ARBA" id="ARBA00022598"/>
    </source>
</evidence>
<dbReference type="Gene3D" id="3.40.50.12780">
    <property type="entry name" value="N-terminal domain of ligase-like"/>
    <property type="match status" value="1"/>
</dbReference>
<evidence type="ECO:0000313" key="11">
    <source>
        <dbReference type="WBParaSite" id="ACRNAN_scaffold4690.g31221.t1"/>
    </source>
</evidence>
<dbReference type="FunFam" id="3.40.50.12780:FF:000001">
    <property type="entry name" value="Acetyl-coenzyme A synthetase"/>
    <property type="match status" value="1"/>
</dbReference>
<feature type="compositionally biased region" description="Basic and acidic residues" evidence="6">
    <location>
        <begin position="121"/>
        <end position="150"/>
    </location>
</feature>
<feature type="compositionally biased region" description="Basic and acidic residues" evidence="6">
    <location>
        <begin position="48"/>
        <end position="80"/>
    </location>
</feature>
<dbReference type="InterPro" id="IPR025110">
    <property type="entry name" value="AMP-bd_C"/>
</dbReference>
<keyword evidence="4" id="KW-0547">Nucleotide-binding</keyword>
<dbReference type="CDD" id="cd05966">
    <property type="entry name" value="ACS"/>
    <property type="match status" value="1"/>
</dbReference>
<dbReference type="InterPro" id="IPR045851">
    <property type="entry name" value="AMP-bd_C_sf"/>
</dbReference>
<dbReference type="Pfam" id="PF13193">
    <property type="entry name" value="AMP-binding_C"/>
    <property type="match status" value="1"/>
</dbReference>
<dbReference type="Pfam" id="PF16177">
    <property type="entry name" value="ACAS_N"/>
    <property type="match status" value="1"/>
</dbReference>
<accession>A0A914DYW9</accession>
<dbReference type="InterPro" id="IPR042099">
    <property type="entry name" value="ANL_N_sf"/>
</dbReference>
<dbReference type="PANTHER" id="PTHR24095">
    <property type="entry name" value="ACETYL-COENZYME A SYNTHETASE"/>
    <property type="match status" value="1"/>
</dbReference>
<comment type="similarity">
    <text evidence="1">Belongs to the ATP-dependent AMP-binding enzyme family.</text>
</comment>
<dbReference type="Gene3D" id="3.30.300.30">
    <property type="match status" value="1"/>
</dbReference>
<feature type="region of interest" description="Disordered" evidence="6">
    <location>
        <begin position="120"/>
        <end position="213"/>
    </location>
</feature>
<evidence type="ECO:0000256" key="1">
    <source>
        <dbReference type="ARBA" id="ARBA00006432"/>
    </source>
</evidence>
<feature type="region of interest" description="Disordered" evidence="6">
    <location>
        <begin position="480"/>
        <end position="518"/>
    </location>
</feature>
<feature type="domain" description="AMP-dependent synthetase/ligase" evidence="7">
    <location>
        <begin position="726"/>
        <end position="1120"/>
    </location>
</feature>
<dbReference type="GO" id="GO:0005829">
    <property type="term" value="C:cytosol"/>
    <property type="evidence" value="ECO:0007669"/>
    <property type="project" value="TreeGrafter"/>
</dbReference>
<evidence type="ECO:0000256" key="6">
    <source>
        <dbReference type="SAM" id="MobiDB-lite"/>
    </source>
</evidence>
<feature type="domain" description="AMP-binding enzyme C-terminal" evidence="8">
    <location>
        <begin position="1175"/>
        <end position="1256"/>
    </location>
</feature>
<evidence type="ECO:0000256" key="5">
    <source>
        <dbReference type="ARBA" id="ARBA00022840"/>
    </source>
</evidence>
<reference evidence="11" key="1">
    <citation type="submission" date="2022-11" db="UniProtKB">
        <authorList>
            <consortium name="WormBaseParasite"/>
        </authorList>
    </citation>
    <scope>IDENTIFICATION</scope>
</reference>
<organism evidence="10 11">
    <name type="scientific">Acrobeloides nanus</name>
    <dbReference type="NCBI Taxonomy" id="290746"/>
    <lineage>
        <taxon>Eukaryota</taxon>
        <taxon>Metazoa</taxon>
        <taxon>Ecdysozoa</taxon>
        <taxon>Nematoda</taxon>
        <taxon>Chromadorea</taxon>
        <taxon>Rhabditida</taxon>
        <taxon>Tylenchina</taxon>
        <taxon>Cephalobomorpha</taxon>
        <taxon>Cephaloboidea</taxon>
        <taxon>Cephalobidae</taxon>
        <taxon>Acrobeloides</taxon>
    </lineage>
</organism>
<sequence length="1291" mass="141751">MPRLGRRAPCSIERCAARQRDGDEVGVDAGHPGSRLRAGDEAPCPAAGEEHQRDTGEEARDADRRAHDSGQVESESKGQQHGDGGQPCHQPRGRDRFRQGHRDLVAHLVGVAHRRRGIAQCDRERRAHRDGNLPHRGERRPLVSESRQRDGAVATVAAPRAAGRHRRTRTSNRERGAGSHRARRRSCDGLRLDAQSPRLEDRHTHGPDTAAARGIPFEEDHRIDRARDLSRERRVVESGESTQRLESGGDVADAVGVHGARAAVVAGVERREQFSHLGSATLAHDQPIGPHAQRLAHQSVETDRTGALEIGLPGFQANVMRVLEGELGDILDRDDTFGHRYGRQHRGEQCRLTAPRGARDEHVAAVSDEIVEPRPLRGAEHPATLEIVEGGRLEPSRPDRDHRAVDSERWQYGMHAQTAGDAHIDAGRRVVDVTTAQRDEMHGKCTGVLGAESHPLLVHGAIATIDEDPVAAVDENVGHGRVGDQRRQHPELRDRAPGRQVSGCHGCRGRGPGDEELLHTGDVRKTRMPRHPARSHRWSIERSRVGRRAWGGIRGDVRRNIAALRGAASHATLHWGLRVTCRTRERVPKHTLRNLRHRAKPGRPATSRNVRHPSVSRRGAIHNVDLRPSRRHAKERAMSQIDSLLHEDRHFAPAASFRAQAVGTAELYERAAADREGFWAEQARELVHWHRPFTQVLDWTNPPFAEWFADGELNVAYNCLDRHVEAGNGARVALYWEGEPGDSRQVTYAELTDEVKRLANVLGDLGIGRGDRVAIYLPMIPEAVAAMLAVARVGAIHSVVFGGFSADSLRARIDDAGAKLVITADGGWRKGKVSPLKPAVDQALADRGSGAQETVEHVLVVKRGDNPVDWAEGRDIWWHEAVPAASADHEAQPFPAENPLFILYTSGTTGKPKGILHTSGGYLTQATFTNKVVHDIHPETDVYWCTADIGWITGHSYVTYGPLSNGASQVLYEGTPESPEPGRWWALVEKYKVSVLYTAPTAIRSFMKQGRQIPQQYDLSSIRVLGSVGEPINPEAWIWYREIIGADEAPIVDTWWQTETGAIMISALPGVTETKPGSAQVPIPGVSIDVVDESGAHVGNGNGGLLVITEPWPSMLRGIWGDPERFVETYWEKFADQGYYFAGDGARLDDDGDIWLLGRVDDVMNVSGHRLSTAEIESALVANEAVAEAAVVGASDETTGQAVVAFVIIKENYLKQHSPDGLAGTLRGWVGEQIGPIARPRDVYIVGELPKTRSGKIMRRLLRDVAEGREVGDTTTLADTAVMSVISAQVR</sequence>
<dbReference type="WBParaSite" id="ACRNAN_scaffold4690.g31221.t1">
    <property type="protein sequence ID" value="ACRNAN_scaffold4690.g31221.t1"/>
    <property type="gene ID" value="ACRNAN_scaffold4690.g31221"/>
</dbReference>
<dbReference type="GO" id="GO:0003987">
    <property type="term" value="F:acetate-CoA ligase activity"/>
    <property type="evidence" value="ECO:0007669"/>
    <property type="project" value="UniProtKB-EC"/>
</dbReference>
<keyword evidence="5" id="KW-0067">ATP-binding</keyword>
<dbReference type="PANTHER" id="PTHR24095:SF14">
    <property type="entry name" value="ACETYL-COENZYME A SYNTHETASE 1"/>
    <property type="match status" value="1"/>
</dbReference>
<feature type="compositionally biased region" description="Low complexity" evidence="6">
    <location>
        <begin position="151"/>
        <end position="161"/>
    </location>
</feature>
<dbReference type="PROSITE" id="PS00455">
    <property type="entry name" value="AMP_BINDING"/>
    <property type="match status" value="1"/>
</dbReference>
<dbReference type="Proteomes" id="UP000887540">
    <property type="component" value="Unplaced"/>
</dbReference>
<dbReference type="Pfam" id="PF00501">
    <property type="entry name" value="AMP-binding"/>
    <property type="match status" value="1"/>
</dbReference>
<feature type="domain" description="Acetyl-coenzyme A synthetase N-terminal" evidence="9">
    <location>
        <begin position="665"/>
        <end position="719"/>
    </location>
</feature>
<dbReference type="InterPro" id="IPR000873">
    <property type="entry name" value="AMP-dep_synth/lig_dom"/>
</dbReference>
<evidence type="ECO:0000256" key="2">
    <source>
        <dbReference type="ARBA" id="ARBA00013275"/>
    </source>
</evidence>
<feature type="region of interest" description="Disordered" evidence="6">
    <location>
        <begin position="1"/>
        <end position="95"/>
    </location>
</feature>
<feature type="compositionally biased region" description="Basic and acidic residues" evidence="6">
    <location>
        <begin position="480"/>
        <end position="497"/>
    </location>
</feature>
<dbReference type="GO" id="GO:0005524">
    <property type="term" value="F:ATP binding"/>
    <property type="evidence" value="ECO:0007669"/>
    <property type="project" value="UniProtKB-KW"/>
</dbReference>
<dbReference type="HAMAP" id="MF_01123">
    <property type="entry name" value="Ac_CoA_synth"/>
    <property type="match status" value="1"/>
</dbReference>
<name>A0A914DYW9_9BILA</name>
<dbReference type="SUPFAM" id="SSF56801">
    <property type="entry name" value="Acetyl-CoA synthetase-like"/>
    <property type="match status" value="1"/>
</dbReference>
<evidence type="ECO:0000259" key="7">
    <source>
        <dbReference type="Pfam" id="PF00501"/>
    </source>
</evidence>
<evidence type="ECO:0000313" key="10">
    <source>
        <dbReference type="Proteomes" id="UP000887540"/>
    </source>
</evidence>
<keyword evidence="10" id="KW-1185">Reference proteome</keyword>
<evidence type="ECO:0000259" key="9">
    <source>
        <dbReference type="Pfam" id="PF16177"/>
    </source>
</evidence>
<dbReference type="GO" id="GO:0016208">
    <property type="term" value="F:AMP binding"/>
    <property type="evidence" value="ECO:0007669"/>
    <property type="project" value="InterPro"/>
</dbReference>
<dbReference type="GO" id="GO:0019427">
    <property type="term" value="P:acetyl-CoA biosynthetic process from acetate"/>
    <property type="evidence" value="ECO:0007669"/>
    <property type="project" value="InterPro"/>
</dbReference>
<evidence type="ECO:0000259" key="8">
    <source>
        <dbReference type="Pfam" id="PF13193"/>
    </source>
</evidence>
<dbReference type="InterPro" id="IPR032387">
    <property type="entry name" value="ACAS_N"/>
</dbReference>
<proteinExistence type="inferred from homology"/>
<dbReference type="NCBIfam" id="NF001208">
    <property type="entry name" value="PRK00174.1"/>
    <property type="match status" value="1"/>
</dbReference>
<keyword evidence="3" id="KW-0436">Ligase</keyword>
<evidence type="ECO:0000256" key="4">
    <source>
        <dbReference type="ARBA" id="ARBA00022741"/>
    </source>
</evidence>
<dbReference type="InterPro" id="IPR011904">
    <property type="entry name" value="Ac_CoA_lig"/>
</dbReference>
<dbReference type="InterPro" id="IPR020845">
    <property type="entry name" value="AMP-binding_CS"/>
</dbReference>